<proteinExistence type="inferred from homology"/>
<evidence type="ECO:0000256" key="10">
    <source>
        <dbReference type="ARBA" id="ARBA00023180"/>
    </source>
</evidence>
<evidence type="ECO:0000256" key="9">
    <source>
        <dbReference type="ARBA" id="ARBA00023170"/>
    </source>
</evidence>
<keyword evidence="7" id="KW-0406">Ion transport</keyword>
<dbReference type="AlphaFoldDB" id="A0AAW0UFN8"/>
<evidence type="ECO:0000256" key="6">
    <source>
        <dbReference type="ARBA" id="ARBA00022989"/>
    </source>
</evidence>
<keyword evidence="10" id="KW-0325">Glycoprotein</keyword>
<feature type="transmembrane region" description="Helical" evidence="13">
    <location>
        <begin position="314"/>
        <end position="335"/>
    </location>
</feature>
<comment type="caution">
    <text evidence="15">The sequence shown here is derived from an EMBL/GenBank/DDBJ whole genome shotgun (WGS) entry which is preliminary data.</text>
</comment>
<dbReference type="SUPFAM" id="SSF53850">
    <property type="entry name" value="Periplasmic binding protein-like II"/>
    <property type="match status" value="1"/>
</dbReference>
<evidence type="ECO:0000256" key="11">
    <source>
        <dbReference type="ARBA" id="ARBA00023286"/>
    </source>
</evidence>
<dbReference type="InterPro" id="IPR019594">
    <property type="entry name" value="Glu/Gly-bd"/>
</dbReference>
<dbReference type="SMART" id="SM00918">
    <property type="entry name" value="Lig_chan-Glu_bd"/>
    <property type="match status" value="1"/>
</dbReference>
<dbReference type="GO" id="GO:0005886">
    <property type="term" value="C:plasma membrane"/>
    <property type="evidence" value="ECO:0007669"/>
    <property type="project" value="UniProtKB-SubCell"/>
</dbReference>
<dbReference type="Pfam" id="PF00060">
    <property type="entry name" value="Lig_chan"/>
    <property type="match status" value="1"/>
</dbReference>
<keyword evidence="16" id="KW-1185">Reference proteome</keyword>
<keyword evidence="6 13" id="KW-1133">Transmembrane helix</keyword>
<keyword evidence="11" id="KW-1071">Ligand-gated ion channel</keyword>
<dbReference type="InterPro" id="IPR052192">
    <property type="entry name" value="Insect_Ionotropic_Sensory_Rcpt"/>
</dbReference>
<evidence type="ECO:0000313" key="15">
    <source>
        <dbReference type="EMBL" id="KAK8397761.1"/>
    </source>
</evidence>
<keyword evidence="9" id="KW-0675">Receptor</keyword>
<evidence type="ECO:0000256" key="4">
    <source>
        <dbReference type="ARBA" id="ARBA00022475"/>
    </source>
</evidence>
<dbReference type="Proteomes" id="UP001487740">
    <property type="component" value="Unassembled WGS sequence"/>
</dbReference>
<reference evidence="15 16" key="1">
    <citation type="submission" date="2023-03" db="EMBL/GenBank/DDBJ databases">
        <title>High-quality genome of Scylla paramamosain provides insights in environmental adaptation.</title>
        <authorList>
            <person name="Zhang L."/>
        </authorList>
    </citation>
    <scope>NUCLEOTIDE SEQUENCE [LARGE SCALE GENOMIC DNA]</scope>
    <source>
        <strain evidence="15">LZ_2023a</strain>
        <tissue evidence="15">Muscle</tissue>
    </source>
</reference>
<evidence type="ECO:0000256" key="7">
    <source>
        <dbReference type="ARBA" id="ARBA00023065"/>
    </source>
</evidence>
<evidence type="ECO:0000256" key="13">
    <source>
        <dbReference type="SAM" id="Phobius"/>
    </source>
</evidence>
<keyword evidence="4" id="KW-1003">Cell membrane</keyword>
<organism evidence="15 16">
    <name type="scientific">Scylla paramamosain</name>
    <name type="common">Mud crab</name>
    <dbReference type="NCBI Taxonomy" id="85552"/>
    <lineage>
        <taxon>Eukaryota</taxon>
        <taxon>Metazoa</taxon>
        <taxon>Ecdysozoa</taxon>
        <taxon>Arthropoda</taxon>
        <taxon>Crustacea</taxon>
        <taxon>Multicrustacea</taxon>
        <taxon>Malacostraca</taxon>
        <taxon>Eumalacostraca</taxon>
        <taxon>Eucarida</taxon>
        <taxon>Decapoda</taxon>
        <taxon>Pleocyemata</taxon>
        <taxon>Brachyura</taxon>
        <taxon>Eubrachyura</taxon>
        <taxon>Portunoidea</taxon>
        <taxon>Portunidae</taxon>
        <taxon>Portuninae</taxon>
        <taxon>Scylla</taxon>
    </lineage>
</organism>
<dbReference type="Gene3D" id="3.40.190.10">
    <property type="entry name" value="Periplasmic binding protein-like II"/>
    <property type="match status" value="1"/>
</dbReference>
<dbReference type="PANTHER" id="PTHR42643:SF24">
    <property type="entry name" value="IONOTROPIC RECEPTOR 60A"/>
    <property type="match status" value="1"/>
</dbReference>
<comment type="subcellular location">
    <subcellularLocation>
        <location evidence="1">Cell membrane</location>
        <topology evidence="1">Multi-pass membrane protein</topology>
    </subcellularLocation>
</comment>
<keyword evidence="12" id="KW-0407">Ion channel</keyword>
<dbReference type="Pfam" id="PF10613">
    <property type="entry name" value="Lig_chan-Glu_bd"/>
    <property type="match status" value="1"/>
</dbReference>
<keyword evidence="5 13" id="KW-0812">Transmembrane</keyword>
<feature type="transmembrane region" description="Helical" evidence="13">
    <location>
        <begin position="381"/>
        <end position="404"/>
    </location>
</feature>
<evidence type="ECO:0000256" key="1">
    <source>
        <dbReference type="ARBA" id="ARBA00004651"/>
    </source>
</evidence>
<name>A0AAW0UFN8_SCYPA</name>
<comment type="similarity">
    <text evidence="2">Belongs to the glutamate-gated ion channel (TC 1.A.10.1) family.</text>
</comment>
<dbReference type="InterPro" id="IPR001320">
    <property type="entry name" value="Iontro_rcpt_C"/>
</dbReference>
<keyword evidence="3" id="KW-0813">Transport</keyword>
<dbReference type="GO" id="GO:0015276">
    <property type="term" value="F:ligand-gated monoatomic ion channel activity"/>
    <property type="evidence" value="ECO:0007669"/>
    <property type="project" value="InterPro"/>
</dbReference>
<gene>
    <name evidence="15" type="ORF">O3P69_004512</name>
</gene>
<feature type="domain" description="Ionotropic glutamate receptor L-glutamate and glycine-binding" evidence="14">
    <location>
        <begin position="203"/>
        <end position="261"/>
    </location>
</feature>
<feature type="transmembrane region" description="Helical" evidence="13">
    <location>
        <begin position="567"/>
        <end position="587"/>
    </location>
</feature>
<dbReference type="Gene3D" id="1.10.287.70">
    <property type="match status" value="1"/>
</dbReference>
<evidence type="ECO:0000313" key="16">
    <source>
        <dbReference type="Proteomes" id="UP001487740"/>
    </source>
</evidence>
<dbReference type="PANTHER" id="PTHR42643">
    <property type="entry name" value="IONOTROPIC RECEPTOR 20A-RELATED"/>
    <property type="match status" value="1"/>
</dbReference>
<keyword evidence="8 13" id="KW-0472">Membrane</keyword>
<evidence type="ECO:0000256" key="5">
    <source>
        <dbReference type="ARBA" id="ARBA00022692"/>
    </source>
</evidence>
<evidence type="ECO:0000256" key="8">
    <source>
        <dbReference type="ARBA" id="ARBA00023136"/>
    </source>
</evidence>
<dbReference type="GO" id="GO:0050906">
    <property type="term" value="P:detection of stimulus involved in sensory perception"/>
    <property type="evidence" value="ECO:0007669"/>
    <property type="project" value="UniProtKB-ARBA"/>
</dbReference>
<protein>
    <recommendedName>
        <fullName evidence="14">Ionotropic glutamate receptor L-glutamate and glycine-binding domain-containing protein</fullName>
    </recommendedName>
</protein>
<dbReference type="EMBL" id="JARAKH010000013">
    <property type="protein sequence ID" value="KAK8397761.1"/>
    <property type="molecule type" value="Genomic_DNA"/>
</dbReference>
<evidence type="ECO:0000256" key="2">
    <source>
        <dbReference type="ARBA" id="ARBA00008685"/>
    </source>
</evidence>
<evidence type="ECO:0000256" key="3">
    <source>
        <dbReference type="ARBA" id="ARBA00022448"/>
    </source>
</evidence>
<sequence>MIEKKSTERYLDLRQSALAAAGDNLASVVQTSILSQTDASLVRALLAETTSALIIHDGSLHAQGLVHHVTTDGPKPLQLAGASGVSRLTMSSCCPGLNSERGVAMLVFSDVNETLKVVSELNLEQVTCPLLLLSLSAADDERQCRKVRRSVLLKLNHRRLDRPVLTLINYKPFQAPGKQFSLQTVSGPEYLRLWDMFEERFGDFHGPDATSERVQGMAKVILDEMASRLHFNYSLQKEPPDGYWGEVVNGTWMGMAGQLVRGEKDLIVDGFAILHDRYLALDLSVPYFTDSYSASLKVPPPVPRWMAVTFPFQGVVWVAVGVCLFCLALILHFFIIRKPYPLDLYCTDVVVAGLWLGQALVNQTVTRLPGATGTRPLAATWWLAGLVLSTSYKGSIIAFLTVPVQTPRLSTLKQLVDTDHNLFMLDYGAFLPGLLRTSADQVYRSLGHRLQLLQSYEIIKDEISAGHAFVEGTHYTQALLVQWGMQDVYVVDEKMFPNYNAWAFQKGTPWRHLFNKYLMRMVEAGLVNYWHKRTIRSFRRDHGLLPETVHQDHFSLRPLSLQDTQGTFLLVALVLGVAVIVLGLEILCHRFDIPASDTKPSAARNRSLCVPTFW</sequence>
<accession>A0AAW0UFN8</accession>
<evidence type="ECO:0000256" key="12">
    <source>
        <dbReference type="ARBA" id="ARBA00023303"/>
    </source>
</evidence>
<evidence type="ECO:0000259" key="14">
    <source>
        <dbReference type="SMART" id="SM00918"/>
    </source>
</evidence>